<protein>
    <submittedName>
        <fullName evidence="1">Uncharacterized protein</fullName>
    </submittedName>
</protein>
<proteinExistence type="predicted"/>
<dbReference type="Proteomes" id="UP000030653">
    <property type="component" value="Unassembled WGS sequence"/>
</dbReference>
<dbReference type="OrthoDB" id="3067340at2759"/>
<reference evidence="1 2" key="1">
    <citation type="journal article" date="2012" name="Science">
        <title>The Paleozoic origin of enzymatic lignin decomposition reconstructed from 31 fungal genomes.</title>
        <authorList>
            <person name="Floudas D."/>
            <person name="Binder M."/>
            <person name="Riley R."/>
            <person name="Barry K."/>
            <person name="Blanchette R.A."/>
            <person name="Henrissat B."/>
            <person name="Martinez A.T."/>
            <person name="Otillar R."/>
            <person name="Spatafora J.W."/>
            <person name="Yadav J.S."/>
            <person name="Aerts A."/>
            <person name="Benoit I."/>
            <person name="Boyd A."/>
            <person name="Carlson A."/>
            <person name="Copeland A."/>
            <person name="Coutinho P.M."/>
            <person name="de Vries R.P."/>
            <person name="Ferreira P."/>
            <person name="Findley K."/>
            <person name="Foster B."/>
            <person name="Gaskell J."/>
            <person name="Glotzer D."/>
            <person name="Gorecki P."/>
            <person name="Heitman J."/>
            <person name="Hesse C."/>
            <person name="Hori C."/>
            <person name="Igarashi K."/>
            <person name="Jurgens J.A."/>
            <person name="Kallen N."/>
            <person name="Kersten P."/>
            <person name="Kohler A."/>
            <person name="Kuees U."/>
            <person name="Kumar T.K.A."/>
            <person name="Kuo A."/>
            <person name="LaButti K."/>
            <person name="Larrondo L.F."/>
            <person name="Lindquist E."/>
            <person name="Ling A."/>
            <person name="Lombard V."/>
            <person name="Lucas S."/>
            <person name="Lundell T."/>
            <person name="Martin R."/>
            <person name="McLaughlin D.J."/>
            <person name="Morgenstern I."/>
            <person name="Morin E."/>
            <person name="Murat C."/>
            <person name="Nagy L.G."/>
            <person name="Nolan M."/>
            <person name="Ohm R.A."/>
            <person name="Patyshakuliyeva A."/>
            <person name="Rokas A."/>
            <person name="Ruiz-Duenas F.J."/>
            <person name="Sabat G."/>
            <person name="Salamov A."/>
            <person name="Samejima M."/>
            <person name="Schmutz J."/>
            <person name="Slot J.C."/>
            <person name="St John F."/>
            <person name="Stenlid J."/>
            <person name="Sun H."/>
            <person name="Sun S."/>
            <person name="Syed K."/>
            <person name="Tsang A."/>
            <person name="Wiebenga A."/>
            <person name="Young D."/>
            <person name="Pisabarro A."/>
            <person name="Eastwood D.C."/>
            <person name="Martin F."/>
            <person name="Cullen D."/>
            <person name="Grigoriev I.V."/>
            <person name="Hibbett D.S."/>
        </authorList>
    </citation>
    <scope>NUCLEOTIDE SEQUENCE [LARGE SCALE GENOMIC DNA]</scope>
    <source>
        <strain evidence="1 2">DJM-731 SS1</strain>
    </source>
</reference>
<dbReference type="GeneID" id="63683520"/>
<evidence type="ECO:0000313" key="1">
    <source>
        <dbReference type="EMBL" id="EJU02487.1"/>
    </source>
</evidence>
<accession>M5G9F0</accession>
<evidence type="ECO:0000313" key="2">
    <source>
        <dbReference type="Proteomes" id="UP000030653"/>
    </source>
</evidence>
<dbReference type="HOGENOM" id="CLU_1372172_0_0_1"/>
<name>M5G9F0_DACPD</name>
<sequence>MLHIFVPGPWVPVDLDIVLPETASKSFEAFLLNEGYLVDQQQCRTLARTYPQSPFTPASFRYQCFSKGKKKIDLCYIIVGFTPISHILTYHSTAVMNCYDGYAFYCLFPDMTFAHEFVRNNRYKGEAIKRELGVAKLEARGFKGKPGDIDCWFPDINAPPGEGPSRIEQLPSVWAQALDL</sequence>
<organism evidence="1 2">
    <name type="scientific">Dacryopinax primogenitus (strain DJM 731)</name>
    <name type="common">Brown rot fungus</name>
    <dbReference type="NCBI Taxonomy" id="1858805"/>
    <lineage>
        <taxon>Eukaryota</taxon>
        <taxon>Fungi</taxon>
        <taxon>Dikarya</taxon>
        <taxon>Basidiomycota</taxon>
        <taxon>Agaricomycotina</taxon>
        <taxon>Dacrymycetes</taxon>
        <taxon>Dacrymycetales</taxon>
        <taxon>Dacrymycetaceae</taxon>
        <taxon>Dacryopinax</taxon>
    </lineage>
</organism>
<dbReference type="EMBL" id="JH795862">
    <property type="protein sequence ID" value="EJU02487.1"/>
    <property type="molecule type" value="Genomic_DNA"/>
</dbReference>
<keyword evidence="2" id="KW-1185">Reference proteome</keyword>
<gene>
    <name evidence="1" type="ORF">DACRYDRAFT_107404</name>
</gene>
<dbReference type="AlphaFoldDB" id="M5G9F0"/>
<dbReference type="RefSeq" id="XP_040629381.1">
    <property type="nucleotide sequence ID" value="XM_040768458.1"/>
</dbReference>